<sequence length="94" mass="10526">MVFVTLFNAKIPECMMAIKAIVALLRDKYEFTSASKGKEIIVLKRIIQKDIVYLSAGGIVDFKKSFLVTAFGALFTYGVVIIGLQMRLNIFSKE</sequence>
<evidence type="ECO:0000256" key="1">
    <source>
        <dbReference type="SAM" id="Phobius"/>
    </source>
</evidence>
<reference evidence="2" key="1">
    <citation type="submission" date="2020-07" db="EMBL/GenBank/DDBJ databases">
        <title>Multicomponent nature underlies the extraordinary mechanical properties of spider dragline silk.</title>
        <authorList>
            <person name="Kono N."/>
            <person name="Nakamura H."/>
            <person name="Mori M."/>
            <person name="Yoshida Y."/>
            <person name="Ohtoshi R."/>
            <person name="Malay A.D."/>
            <person name="Moran D.A.P."/>
            <person name="Tomita M."/>
            <person name="Numata K."/>
            <person name="Arakawa K."/>
        </authorList>
    </citation>
    <scope>NUCLEOTIDE SEQUENCE</scope>
</reference>
<organism evidence="2 3">
    <name type="scientific">Trichonephila clavata</name>
    <name type="common">Joro spider</name>
    <name type="synonym">Nephila clavata</name>
    <dbReference type="NCBI Taxonomy" id="2740835"/>
    <lineage>
        <taxon>Eukaryota</taxon>
        <taxon>Metazoa</taxon>
        <taxon>Ecdysozoa</taxon>
        <taxon>Arthropoda</taxon>
        <taxon>Chelicerata</taxon>
        <taxon>Arachnida</taxon>
        <taxon>Araneae</taxon>
        <taxon>Araneomorphae</taxon>
        <taxon>Entelegynae</taxon>
        <taxon>Araneoidea</taxon>
        <taxon>Nephilidae</taxon>
        <taxon>Trichonephila</taxon>
    </lineage>
</organism>
<name>A0A8X6L7S0_TRICU</name>
<evidence type="ECO:0000313" key="3">
    <source>
        <dbReference type="Proteomes" id="UP000887116"/>
    </source>
</evidence>
<comment type="caution">
    <text evidence="2">The sequence shown here is derived from an EMBL/GenBank/DDBJ whole genome shotgun (WGS) entry which is preliminary data.</text>
</comment>
<accession>A0A8X6L7S0</accession>
<dbReference type="AlphaFoldDB" id="A0A8X6L7S0"/>
<gene>
    <name evidence="2" type="ORF">TNCT_200331</name>
</gene>
<keyword evidence="3" id="KW-1185">Reference proteome</keyword>
<protein>
    <submittedName>
        <fullName evidence="2">Uncharacterized protein</fullName>
    </submittedName>
</protein>
<feature type="transmembrane region" description="Helical" evidence="1">
    <location>
        <begin position="65"/>
        <end position="84"/>
    </location>
</feature>
<keyword evidence="1" id="KW-0812">Transmembrane</keyword>
<proteinExistence type="predicted"/>
<dbReference type="EMBL" id="BMAO01025027">
    <property type="protein sequence ID" value="GFQ99634.1"/>
    <property type="molecule type" value="Genomic_DNA"/>
</dbReference>
<keyword evidence="1" id="KW-0472">Membrane</keyword>
<evidence type="ECO:0000313" key="2">
    <source>
        <dbReference type="EMBL" id="GFQ99634.1"/>
    </source>
</evidence>
<keyword evidence="1" id="KW-1133">Transmembrane helix</keyword>
<dbReference type="OrthoDB" id="6429093at2759"/>
<dbReference type="Proteomes" id="UP000887116">
    <property type="component" value="Unassembled WGS sequence"/>
</dbReference>